<protein>
    <submittedName>
        <fullName evidence="2">Uncharacterized protein</fullName>
    </submittedName>
</protein>
<evidence type="ECO:0000256" key="1">
    <source>
        <dbReference type="SAM" id="MobiDB-lite"/>
    </source>
</evidence>
<name>M1K768_ENCCN</name>
<accession>M1K768</accession>
<dbReference type="VEuPathDB" id="MicrosporidiaDB:M970_081510"/>
<proteinExistence type="predicted"/>
<dbReference type="VEuPathDB" id="MicrosporidiaDB:AEWQ_081500"/>
<gene>
    <name evidence="2" type="ORF">ECU08_1490</name>
</gene>
<sequence length="389" mass="44117">MLLFYLVMIYTKKEEIGYIFSEGKQRFLTINGVDIVTTKRGEKPAKFRMEKMDGGNSSNVLIRPVLEMETKKVADYALNSSRKWHLYPEHRYWNQRVRLVLMPGNVLKIAVDSICIAINGEGKAVGETCKSEGDDKYQLFSWVPKSQKRKVKAWTRWNMHAPAERDNEESDGNEEVPPGHDQDWTPDSSGYDSDTSSEDYHRRGRKPFYDSDGRGGLGGYGPFNTGMGFFGSGRRKRYRRDEDLKYIEDGDDETHKNDRDYHEGRMFRRKRMGGHLRGGRIRRHRYYGTGERDGNFYHGRGHPSKETNGPDPADYMDGLQGNGIGGDSLSVSCNDGYLYEEIGNPQASLFGGVVGEDSGHCNTGSPGENEICRINKTGMAFRKMVGIPI</sequence>
<organism evidence="2">
    <name type="scientific">Encephalitozoon cuniculi</name>
    <name type="common">Microsporidian parasite</name>
    <dbReference type="NCBI Taxonomy" id="6035"/>
    <lineage>
        <taxon>Eukaryota</taxon>
        <taxon>Fungi</taxon>
        <taxon>Fungi incertae sedis</taxon>
        <taxon>Microsporidia</taxon>
        <taxon>Unikaryonidae</taxon>
        <taxon>Encephalitozoon</taxon>
    </lineage>
</organism>
<dbReference type="VEuPathDB" id="MicrosporidiaDB:AEWD_081460"/>
<dbReference type="EMBL" id="KC513605">
    <property type="protein sequence ID" value="AGE95062.1"/>
    <property type="molecule type" value="Genomic_DNA"/>
</dbReference>
<evidence type="ECO:0000313" key="2">
    <source>
        <dbReference type="EMBL" id="AGE95062.1"/>
    </source>
</evidence>
<reference evidence="2" key="1">
    <citation type="journal article" date="2013" name="Eukaryot. Cell">
        <title>Extremely Reduced Levels of Heterozygosity in the Vertebrate Pathogen Encephalitozoon cuniculi.</title>
        <authorList>
            <person name="Selman M."/>
            <person name="Sak B."/>
            <person name="Kvac M."/>
            <person name="Farinelli L."/>
            <person name="Weiss L.M."/>
            <person name="Corradi N."/>
        </authorList>
    </citation>
    <scope>NUCLEOTIDE SEQUENCE</scope>
</reference>
<dbReference type="AlphaFoldDB" id="M1K768"/>
<feature type="compositionally biased region" description="Polar residues" evidence="1">
    <location>
        <begin position="185"/>
        <end position="194"/>
    </location>
</feature>
<dbReference type="VEuPathDB" id="MicrosporidiaDB:AEWR_081510"/>
<dbReference type="VEuPathDB" id="MicrosporidiaDB:ECU08_1490"/>
<feature type="region of interest" description="Disordered" evidence="1">
    <location>
        <begin position="160"/>
        <end position="226"/>
    </location>
</feature>